<feature type="compositionally biased region" description="Pro residues" evidence="1">
    <location>
        <begin position="688"/>
        <end position="700"/>
    </location>
</feature>
<feature type="region of interest" description="Disordered" evidence="1">
    <location>
        <begin position="935"/>
        <end position="1051"/>
    </location>
</feature>
<feature type="compositionally biased region" description="Basic and acidic residues" evidence="1">
    <location>
        <begin position="392"/>
        <end position="408"/>
    </location>
</feature>
<feature type="compositionally biased region" description="Basic and acidic residues" evidence="1">
    <location>
        <begin position="855"/>
        <end position="883"/>
    </location>
</feature>
<feature type="region of interest" description="Disordered" evidence="1">
    <location>
        <begin position="644"/>
        <end position="893"/>
    </location>
</feature>
<accession>A0A803SPJ5</accession>
<dbReference type="Ensembl" id="ENSACAT00000057356.1">
    <property type="protein sequence ID" value="ENSACAP00000024885.1"/>
    <property type="gene ID" value="ENSACAG00000043506.1"/>
</dbReference>
<sequence>MYTGWSEPWNAIDALFSLTSRISALASMEEEEENPRSPVREDPARSGEKPPSEPVLDSDWDQSSALCAGQVIILKALQQAVDTGLAAELQDPASQKDAECKRRRKWCRSSRSEGFGGSWLGTGDPALACDRNDLMGEALESPSSSVMPALAGVLDYLEWTYHLPQGVESSMGTQTVYEDEEMEEVELVAEVRLEDVSTLSGIFRRNLSWRMQKAACLRSSAPCWRGSSTCPIGQPLLSEQPYPLDPHKTMPITDKASWTSLLSRSKALQDPEADRTSPSPCLGMTLGTGMGISSGGQQRPQSATSRESESQQRSQPPPSNSLDKADSSTSSSSSCSSSTSSMSHHQDLPGEGGSAGSLNPCPPMHSPDLDIYDPFHPTDEDNLNGDFGFGDSPHKEAEGGRHDQKYDPFDPTGSNPSSSVSTPSPEEDDDDDDDEEDDQDQHPPDMSHSISRISETLAGIYDENSLSQDFPSSDKGQEDSEPEAEPDREYENKTACPPEPLEGKDLPGADSTLPEELPSEQAESQAPEPRRRVFVVDLAPKGRLDAEAKAQLEGKVSLEVVTVGNAKLRSGEKASKGGGHHRVGRRSSMDWDGSGGGDSEIEEGEIVQPEDERYSPIRLFRSRCRPAEQRTLRVVEGDDFLSLHADSDDEGALQIDFSESQPDPRWKGVDLRRKILTQRRERYHRAPSPLPPPPPPPAPKRPASKSHSGSSSGSCKKSKRERKRSHERKASKTKESYTSSWNPKKKSKSRSKSKERRHSHHRASRSRSHHRTSRSWSPSISTSLSAVGSSHTSAERHKSRSSKSKEKRRGRHSRSPSSSRAHRSRHKDKHRGDGGRKKKKRSRSRSREKHSSHRLSKDKEREVHLLEEPKSEKALMERRRDARTVVPPSIQDLNDNDLFTIKRTITVNQQEKMEGLLETPERAKREVLYDSEGMSFDACFSDREPAEESKSSGVRLTAKEDAPSSRKDKRPEEDIKPKMPKEKERKRAYLEDRPGARDKYKKKLKEAPPTSEQQELPKAEKKARPERDKAGKKIKAGSHKESGKLGSGRKVKLQSKVAVLIREGVSSTTSVKEVGSIGVKFSRDKESRSPFLKSEEKVLMVGASAAGQSEMADVKEPGFKPKKAKGLKTKMGVKKLKGVKPKGASEPKKKKKLKVKTGLKKSKADSCSQGASSPLRVKEEPSWSGSEKSEGTAKPPSPQPLVPEQELTPDSQTVDSSCKTPDVSFLPEAPPVEQPREPAEEPEADSLSETKEEQPLQQPPHPPRSTPQPPPAPMSWNLQGGVDCTSGVLALTALLFKMEEANLASRAKAQELIQATNQILTHTKPSSASLGPPQPPAPPTHPPPSHLAAPPVSYLLQGSLPLGGCGSTPGTPTGVLPGNLSQTSAGLPSSGIFASSSATDLGSTSSEGRGDSDKYLKKLHTQERAVEEVKLAIKPYYQKKEITKEEYKDILRKAVHKICHSKSGEINPVKVNNLVKAYVQRYKYFRKHGRKMDDEPGPPKEIGGLDKSGLPMPPL</sequence>
<feature type="compositionally biased region" description="Acidic residues" evidence="1">
    <location>
        <begin position="599"/>
        <end position="609"/>
    </location>
</feature>
<feature type="compositionally biased region" description="Polar residues" evidence="1">
    <location>
        <begin position="1208"/>
        <end position="1219"/>
    </location>
</feature>
<feature type="region of interest" description="Disordered" evidence="1">
    <location>
        <begin position="1488"/>
        <end position="1515"/>
    </location>
</feature>
<gene>
    <name evidence="3" type="primary">SCAF1</name>
</gene>
<feature type="compositionally biased region" description="Basic and acidic residues" evidence="1">
    <location>
        <begin position="1015"/>
        <end position="1031"/>
    </location>
</feature>
<dbReference type="InParanoid" id="A0A803SPJ5"/>
<feature type="compositionally biased region" description="Basic and acidic residues" evidence="1">
    <location>
        <begin position="1176"/>
        <end position="1191"/>
    </location>
</feature>
<feature type="compositionally biased region" description="Low complexity" evidence="1">
    <location>
        <begin position="774"/>
        <end position="785"/>
    </location>
</feature>
<dbReference type="Proteomes" id="UP000001646">
    <property type="component" value="Chromosome 6"/>
</dbReference>
<feature type="region of interest" description="Disordered" evidence="1">
    <location>
        <begin position="265"/>
        <end position="533"/>
    </location>
</feature>
<feature type="region of interest" description="Disordered" evidence="1">
    <location>
        <begin position="26"/>
        <end position="59"/>
    </location>
</feature>
<feature type="compositionally biased region" description="Basic and acidic residues" evidence="1">
    <location>
        <begin position="34"/>
        <end position="51"/>
    </location>
</feature>
<evidence type="ECO:0000259" key="2">
    <source>
        <dbReference type="Pfam" id="PF23030"/>
    </source>
</evidence>
<protein>
    <submittedName>
        <fullName evidence="3">SR-related CTD associated factor 1</fullName>
    </submittedName>
</protein>
<feature type="compositionally biased region" description="Basic and acidic residues" evidence="1">
    <location>
        <begin position="662"/>
        <end position="673"/>
    </location>
</feature>
<feature type="compositionally biased region" description="Pro residues" evidence="1">
    <location>
        <begin position="1257"/>
        <end position="1273"/>
    </location>
</feature>
<dbReference type="OrthoDB" id="1935339at2759"/>
<feature type="compositionally biased region" description="Basic residues" evidence="1">
    <location>
        <begin position="1148"/>
        <end position="1161"/>
    </location>
</feature>
<evidence type="ECO:0000313" key="4">
    <source>
        <dbReference type="Proteomes" id="UP000001646"/>
    </source>
</evidence>
<reference evidence="3 4" key="1">
    <citation type="submission" date="2009-12" db="EMBL/GenBank/DDBJ databases">
        <title>The Genome Sequence of Anolis carolinensis (Green Anole Lizard).</title>
        <authorList>
            <consortium name="The Genome Sequencing Platform"/>
            <person name="Di Palma F."/>
            <person name="Alfoldi J."/>
            <person name="Heiman D."/>
            <person name="Young S."/>
            <person name="Grabherr M."/>
            <person name="Johnson J."/>
            <person name="Lander E.S."/>
            <person name="Lindblad-Toh K."/>
        </authorList>
    </citation>
    <scope>NUCLEOTIDE SEQUENCE [LARGE SCALE GENOMIC DNA]</scope>
    <source>
        <strain evidence="3 4">JBL SC #1</strain>
    </source>
</reference>
<feature type="compositionally biased region" description="Basic residues" evidence="1">
    <location>
        <begin position="836"/>
        <end position="854"/>
    </location>
</feature>
<feature type="compositionally biased region" description="Low complexity" evidence="1">
    <location>
        <begin position="327"/>
        <end position="343"/>
    </location>
</feature>
<name>A0A803SPJ5_ANOCA</name>
<dbReference type="InterPro" id="IPR057031">
    <property type="entry name" value="SFR19-like_C"/>
</dbReference>
<feature type="region of interest" description="Disordered" evidence="1">
    <location>
        <begin position="569"/>
        <end position="615"/>
    </location>
</feature>
<evidence type="ECO:0000313" key="3">
    <source>
        <dbReference type="Ensembl" id="ENSACAP00000024885.1"/>
    </source>
</evidence>
<feature type="region of interest" description="Disordered" evidence="1">
    <location>
        <begin position="1323"/>
        <end position="1351"/>
    </location>
</feature>
<feature type="compositionally biased region" description="Basic residues" evidence="1">
    <location>
        <begin position="1120"/>
        <end position="1140"/>
    </location>
</feature>
<feature type="compositionally biased region" description="Basic residues" evidence="1">
    <location>
        <begin position="674"/>
        <end position="685"/>
    </location>
</feature>
<feature type="compositionally biased region" description="Pro residues" evidence="1">
    <location>
        <begin position="1332"/>
        <end position="1345"/>
    </location>
</feature>
<organism evidence="3 4">
    <name type="scientific">Anolis carolinensis</name>
    <name type="common">Green anole</name>
    <name type="synonym">American chameleon</name>
    <dbReference type="NCBI Taxonomy" id="28377"/>
    <lineage>
        <taxon>Eukaryota</taxon>
        <taxon>Metazoa</taxon>
        <taxon>Chordata</taxon>
        <taxon>Craniata</taxon>
        <taxon>Vertebrata</taxon>
        <taxon>Euteleostomi</taxon>
        <taxon>Lepidosauria</taxon>
        <taxon>Squamata</taxon>
        <taxon>Bifurcata</taxon>
        <taxon>Unidentata</taxon>
        <taxon>Episquamata</taxon>
        <taxon>Toxicofera</taxon>
        <taxon>Iguania</taxon>
        <taxon>Dactyloidae</taxon>
        <taxon>Anolis</taxon>
    </lineage>
</organism>
<evidence type="ECO:0000256" key="1">
    <source>
        <dbReference type="SAM" id="MobiDB-lite"/>
    </source>
</evidence>
<dbReference type="PANTHER" id="PTHR47013:SF1">
    <property type="entry name" value="SPLICING FACTOR, ARGININE_SERINE-RICH 19"/>
    <property type="match status" value="1"/>
</dbReference>
<feature type="compositionally biased region" description="Low complexity" evidence="1">
    <location>
        <begin position="705"/>
        <end position="715"/>
    </location>
</feature>
<reference evidence="3" key="3">
    <citation type="submission" date="2025-09" db="UniProtKB">
        <authorList>
            <consortium name="Ensembl"/>
        </authorList>
    </citation>
    <scope>IDENTIFICATION</scope>
</reference>
<feature type="compositionally biased region" description="Basic residues" evidence="1">
    <location>
        <begin position="797"/>
        <end position="829"/>
    </location>
</feature>
<feature type="domain" description="SFR19-like C-terminal" evidence="2">
    <location>
        <begin position="1412"/>
        <end position="1493"/>
    </location>
</feature>
<feature type="compositionally biased region" description="Basic and acidic residues" evidence="1">
    <location>
        <begin position="957"/>
        <end position="998"/>
    </location>
</feature>
<keyword evidence="4" id="KW-1185">Reference proteome</keyword>
<dbReference type="GO" id="GO:0099122">
    <property type="term" value="F:RNA polymerase II C-terminal domain binding"/>
    <property type="evidence" value="ECO:0000318"/>
    <property type="project" value="GO_Central"/>
</dbReference>
<feature type="region of interest" description="Disordered" evidence="1">
    <location>
        <begin position="1108"/>
        <end position="1279"/>
    </location>
</feature>
<feature type="compositionally biased region" description="Acidic residues" evidence="1">
    <location>
        <begin position="425"/>
        <end position="439"/>
    </location>
</feature>
<feature type="compositionally biased region" description="Basic residues" evidence="1">
    <location>
        <begin position="743"/>
        <end position="773"/>
    </location>
</feature>
<dbReference type="GeneTree" id="ENSGT00950000183205"/>
<proteinExistence type="predicted"/>
<feature type="compositionally biased region" description="Polar residues" evidence="1">
    <location>
        <begin position="295"/>
        <end position="304"/>
    </location>
</feature>
<feature type="compositionally biased region" description="Low complexity" evidence="1">
    <location>
        <begin position="411"/>
        <end position="424"/>
    </location>
</feature>
<dbReference type="PANTHER" id="PTHR47013">
    <property type="entry name" value="SPLICING FACTOR, ARGININE/SERINE-RICH 19"/>
    <property type="match status" value="1"/>
</dbReference>
<dbReference type="InterPro" id="IPR042841">
    <property type="entry name" value="SCAF1"/>
</dbReference>
<dbReference type="Pfam" id="PF23030">
    <property type="entry name" value="SCAF11-like_C"/>
    <property type="match status" value="1"/>
</dbReference>
<reference evidence="3" key="2">
    <citation type="submission" date="2025-08" db="UniProtKB">
        <authorList>
            <consortium name="Ensembl"/>
        </authorList>
    </citation>
    <scope>IDENTIFICATION</scope>
</reference>
<feature type="compositionally biased region" description="Basic and acidic residues" evidence="1">
    <location>
        <begin position="940"/>
        <end position="950"/>
    </location>
</feature>
<feature type="compositionally biased region" description="Basic residues" evidence="1">
    <location>
        <begin position="716"/>
        <end position="727"/>
    </location>
</feature>